<evidence type="ECO:0000256" key="8">
    <source>
        <dbReference type="ARBA" id="ARBA00023004"/>
    </source>
</evidence>
<proteinExistence type="inferred from homology"/>
<dbReference type="InterPro" id="IPR050860">
    <property type="entry name" value="FeoB_GTPase"/>
</dbReference>
<evidence type="ECO:0000256" key="1">
    <source>
        <dbReference type="ARBA" id="ARBA00004651"/>
    </source>
</evidence>
<feature type="domain" description="FeoB-type G" evidence="16">
    <location>
        <begin position="3"/>
        <end position="171"/>
    </location>
</feature>
<dbReference type="InterPro" id="IPR006073">
    <property type="entry name" value="GTP-bd"/>
</dbReference>
<evidence type="ECO:0000256" key="13">
    <source>
        <dbReference type="PIRSR" id="PIRSR603373-1"/>
    </source>
</evidence>
<feature type="transmembrane region" description="Helical" evidence="15">
    <location>
        <begin position="586"/>
        <end position="607"/>
    </location>
</feature>
<dbReference type="Pfam" id="PF07670">
    <property type="entry name" value="Gate"/>
    <property type="match status" value="2"/>
</dbReference>
<feature type="transmembrane region" description="Helical" evidence="15">
    <location>
        <begin position="559"/>
        <end position="579"/>
    </location>
</feature>
<dbReference type="GO" id="GO:0005525">
    <property type="term" value="F:GTP binding"/>
    <property type="evidence" value="ECO:0007669"/>
    <property type="project" value="UniProtKB-KW"/>
</dbReference>
<feature type="transmembrane region" description="Helical" evidence="15">
    <location>
        <begin position="386"/>
        <end position="415"/>
    </location>
</feature>
<dbReference type="InterPro" id="IPR003373">
    <property type="entry name" value="Fe2_transport_prot-B"/>
</dbReference>
<dbReference type="PROSITE" id="PS51711">
    <property type="entry name" value="G_FEOB"/>
    <property type="match status" value="1"/>
</dbReference>
<comment type="function">
    <text evidence="15">Probable transporter of a GTP-driven Fe(2+) uptake system.</text>
</comment>
<keyword evidence="18" id="KW-1185">Reference proteome</keyword>
<dbReference type="GO" id="GO:0046872">
    <property type="term" value="F:metal ion binding"/>
    <property type="evidence" value="ECO:0007669"/>
    <property type="project" value="UniProtKB-KW"/>
</dbReference>
<keyword evidence="4 15" id="KW-0410">Iron transport</keyword>
<feature type="binding site" evidence="14">
    <location>
        <position position="22"/>
    </location>
    <ligand>
        <name>Mg(2+)</name>
        <dbReference type="ChEBI" id="CHEBI:18420"/>
        <label>1</label>
    </ligand>
</feature>
<dbReference type="OrthoDB" id="9809127at2"/>
<dbReference type="PRINTS" id="PR00326">
    <property type="entry name" value="GTP1OBG"/>
</dbReference>
<dbReference type="EMBL" id="PDEM01000025">
    <property type="protein sequence ID" value="PHZ84301.1"/>
    <property type="molecule type" value="Genomic_DNA"/>
</dbReference>
<evidence type="ECO:0000256" key="11">
    <source>
        <dbReference type="ARBA" id="ARBA00023136"/>
    </source>
</evidence>
<dbReference type="InterPro" id="IPR030389">
    <property type="entry name" value="G_FEOB_dom"/>
</dbReference>
<dbReference type="CDD" id="cd01879">
    <property type="entry name" value="FeoB"/>
    <property type="match status" value="1"/>
</dbReference>
<evidence type="ECO:0000313" key="17">
    <source>
        <dbReference type="EMBL" id="PHZ84301.1"/>
    </source>
</evidence>
<feature type="binding site" evidence="13">
    <location>
        <begin position="10"/>
        <end position="17"/>
    </location>
    <ligand>
        <name>GTP</name>
        <dbReference type="ChEBI" id="CHEBI:37565"/>
        <label>1</label>
    </ligand>
</feature>
<feature type="binding site" evidence="14">
    <location>
        <position position="21"/>
    </location>
    <ligand>
        <name>Mg(2+)</name>
        <dbReference type="ChEBI" id="CHEBI:18420"/>
        <label>2</label>
    </ligand>
</feature>
<keyword evidence="8 15" id="KW-0408">Iron</keyword>
<dbReference type="NCBIfam" id="TIGR00437">
    <property type="entry name" value="feoB"/>
    <property type="match status" value="1"/>
</dbReference>
<dbReference type="FunCoup" id="A0A2G4YPP8">
    <property type="interactions" value="160"/>
</dbReference>
<keyword evidence="6 13" id="KW-0547">Nucleotide-binding</keyword>
<dbReference type="RefSeq" id="WP_099474315.1">
    <property type="nucleotide sequence ID" value="NZ_PDEM01000025.1"/>
</dbReference>
<evidence type="ECO:0000256" key="4">
    <source>
        <dbReference type="ARBA" id="ARBA00022496"/>
    </source>
</evidence>
<dbReference type="InParanoid" id="A0A2G4YPP8"/>
<dbReference type="SUPFAM" id="SSF52540">
    <property type="entry name" value="P-loop containing nucleoside triphosphate hydrolases"/>
    <property type="match status" value="1"/>
</dbReference>
<evidence type="ECO:0000313" key="18">
    <source>
        <dbReference type="Proteomes" id="UP000229730"/>
    </source>
</evidence>
<feature type="binding site" evidence="14">
    <location>
        <position position="25"/>
    </location>
    <ligand>
        <name>Mg(2+)</name>
        <dbReference type="ChEBI" id="CHEBI:18420"/>
        <label>2</label>
    </ligand>
</feature>
<feature type="transmembrane region" description="Helical" evidence="15">
    <location>
        <begin position="320"/>
        <end position="342"/>
    </location>
</feature>
<keyword evidence="7 15" id="KW-1133">Transmembrane helix</keyword>
<evidence type="ECO:0000256" key="14">
    <source>
        <dbReference type="PIRSR" id="PIRSR603373-2"/>
    </source>
</evidence>
<evidence type="ECO:0000256" key="2">
    <source>
        <dbReference type="ARBA" id="ARBA00022448"/>
    </source>
</evidence>
<feature type="binding site" evidence="13">
    <location>
        <begin position="35"/>
        <end position="39"/>
    </location>
    <ligand>
        <name>GTP</name>
        <dbReference type="ChEBI" id="CHEBI:37565"/>
        <label>2</label>
    </ligand>
</feature>
<comment type="subcellular location">
    <subcellularLocation>
        <location evidence="15">Cell inner membrane</location>
        <topology evidence="15">Multi-pass membrane protein</topology>
    </subcellularLocation>
    <subcellularLocation>
        <location evidence="1">Cell membrane</location>
        <topology evidence="1">Multi-pass membrane protein</topology>
    </subcellularLocation>
</comment>
<dbReference type="PANTHER" id="PTHR43185:SF1">
    <property type="entry name" value="FE(2+) TRANSPORTER FEOB"/>
    <property type="match status" value="1"/>
</dbReference>
<sequence>MTNPKIALVGSPNCGKSSLFNTLTGSRQKVANYPGVTVEKRSGTYTADTGETVTLVDLPGIYSLKDRTLDEKVSRQVITGTHATEARPDLLLCVADSTNLRVHLRLVLELKHLGLPVILALNMHDMAERDGIEIDPEILSRELSIPVVTTIAVRKSSLNDLKKEIQTIIRDLPEARDAIDAPATRDLQKQARSLADQAVISEGEHHKVTRRLDNIFLHPVLGFAIFFTILFVMFQSVFAWAEAPMELIDGAFGSLQGLLVDILPDNWFRSLLTDGIIAGVGSVVVFLPQILILFTFILILEATGYMARAAFIMDRLMAKVGLNGRAFIPLLSSFACAIPGIMATRTIEHHRDRITTIMIAPLMTCSARLPVYTLIIAAFIPNDKVFYGLFGLQGVVFFGLYLAGIISALIVAAILKLTLTKGVPQPFLMELPKYQLPVLKHLLINLWERAKAFLRRAGTIILYSAIGLWALAQYPKKPIGGTDPDIYYSFAGILGRYLQKVFEPLGFNWEMSIALIPGMAAREVAVGALGTVYALQGDEEQIEQGLHTVLQNSWSLPTALAFLTWYIFAPQCFATLATARRETNSWGWTAFLTGYLFTLAYVAAMIVNKTAIYLMA</sequence>
<feature type="transmembrane region" description="Helical" evidence="15">
    <location>
        <begin position="276"/>
        <end position="300"/>
    </location>
</feature>
<feature type="binding site" evidence="14">
    <location>
        <position position="24"/>
    </location>
    <ligand>
        <name>Mg(2+)</name>
        <dbReference type="ChEBI" id="CHEBI:18420"/>
        <label>2</label>
    </ligand>
</feature>
<evidence type="ECO:0000256" key="10">
    <source>
        <dbReference type="ARBA" id="ARBA00023134"/>
    </source>
</evidence>
<keyword evidence="11 15" id="KW-0472">Membrane</keyword>
<name>A0A2G4YPP8_9PROT</name>
<dbReference type="Proteomes" id="UP000229730">
    <property type="component" value="Unassembled WGS sequence"/>
</dbReference>
<evidence type="ECO:0000256" key="9">
    <source>
        <dbReference type="ARBA" id="ARBA00023065"/>
    </source>
</evidence>
<keyword evidence="9" id="KW-0406">Ion transport</keyword>
<dbReference type="Pfam" id="PF02421">
    <property type="entry name" value="FeoB_N"/>
    <property type="match status" value="1"/>
</dbReference>
<reference evidence="17 18" key="1">
    <citation type="submission" date="2017-10" db="EMBL/GenBank/DDBJ databases">
        <title>Frigbacter circumglobatus gen. nov. sp. nov., isolated from sediment cultured in situ.</title>
        <authorList>
            <person name="Zhao Z."/>
        </authorList>
    </citation>
    <scope>NUCLEOTIDE SEQUENCE [LARGE SCALE GENOMIC DNA]</scope>
    <source>
        <strain evidence="17 18">ZYL</strain>
    </source>
</reference>
<dbReference type="Pfam" id="PF07664">
    <property type="entry name" value="FeoB_C"/>
    <property type="match status" value="1"/>
</dbReference>
<comment type="caution">
    <text evidence="15">Lacks conserved residue(s) required for the propagation of feature annotation.</text>
</comment>
<keyword evidence="5 15" id="KW-0812">Transmembrane</keyword>
<dbReference type="PANTHER" id="PTHR43185">
    <property type="entry name" value="FERROUS IRON TRANSPORT PROTEIN B"/>
    <property type="match status" value="1"/>
</dbReference>
<accession>A0A2G4YPP8</accession>
<feature type="binding site" evidence="13">
    <location>
        <begin position="122"/>
        <end position="125"/>
    </location>
    <ligand>
        <name>GTP</name>
        <dbReference type="ChEBI" id="CHEBI:37565"/>
        <label>1</label>
    </ligand>
</feature>
<keyword evidence="2 15" id="KW-0813">Transport</keyword>
<evidence type="ECO:0000259" key="16">
    <source>
        <dbReference type="PROSITE" id="PS51711"/>
    </source>
</evidence>
<evidence type="ECO:0000256" key="6">
    <source>
        <dbReference type="ARBA" id="ARBA00022741"/>
    </source>
</evidence>
<gene>
    <name evidence="17" type="primary">feoB</name>
    <name evidence="17" type="ORF">CRD36_13550</name>
</gene>
<protein>
    <recommendedName>
        <fullName evidence="12 15">Ferrous iron transport protein B</fullName>
    </recommendedName>
</protein>
<feature type="transmembrane region" description="Helical" evidence="15">
    <location>
        <begin position="215"/>
        <end position="241"/>
    </location>
</feature>
<evidence type="ECO:0000256" key="15">
    <source>
        <dbReference type="RuleBase" id="RU362098"/>
    </source>
</evidence>
<comment type="caution">
    <text evidence="17">The sequence shown here is derived from an EMBL/GenBank/DDBJ whole genome shotgun (WGS) entry which is preliminary data.</text>
</comment>
<feature type="transmembrane region" description="Helical" evidence="15">
    <location>
        <begin position="453"/>
        <end position="472"/>
    </location>
</feature>
<comment type="similarity">
    <text evidence="15">Belongs to the TRAFAC class TrmE-Era-EngA-EngB-Septin-like GTPase superfamily. FeoB GTPase (TC 9.A.8) family.</text>
</comment>
<dbReference type="GO" id="GO:0015093">
    <property type="term" value="F:ferrous iron transmembrane transporter activity"/>
    <property type="evidence" value="ECO:0007669"/>
    <property type="project" value="UniProtKB-UniRule"/>
</dbReference>
<keyword evidence="3" id="KW-1003">Cell membrane</keyword>
<feature type="binding site" evidence="13">
    <location>
        <begin position="57"/>
        <end position="60"/>
    </location>
    <ligand>
        <name>GTP</name>
        <dbReference type="ChEBI" id="CHEBI:37565"/>
        <label>1</label>
    </ligand>
</feature>
<keyword evidence="14" id="KW-0460">Magnesium</keyword>
<dbReference type="InterPro" id="IPR011640">
    <property type="entry name" value="Fe2_transport_prot_B_C"/>
</dbReference>
<dbReference type="GO" id="GO:0005886">
    <property type="term" value="C:plasma membrane"/>
    <property type="evidence" value="ECO:0007669"/>
    <property type="project" value="UniProtKB-SubCell"/>
</dbReference>
<dbReference type="InterPro" id="IPR027417">
    <property type="entry name" value="P-loop_NTPase"/>
</dbReference>
<evidence type="ECO:0000256" key="3">
    <source>
        <dbReference type="ARBA" id="ARBA00022475"/>
    </source>
</evidence>
<dbReference type="InterPro" id="IPR011642">
    <property type="entry name" value="Gate_dom"/>
</dbReference>
<keyword evidence="10 13" id="KW-0342">GTP-binding</keyword>
<evidence type="ECO:0000256" key="5">
    <source>
        <dbReference type="ARBA" id="ARBA00022692"/>
    </source>
</evidence>
<organism evidence="17 18">
    <name type="scientific">Paremcibacter congregatus</name>
    <dbReference type="NCBI Taxonomy" id="2043170"/>
    <lineage>
        <taxon>Bacteria</taxon>
        <taxon>Pseudomonadati</taxon>
        <taxon>Pseudomonadota</taxon>
        <taxon>Alphaproteobacteria</taxon>
        <taxon>Emcibacterales</taxon>
        <taxon>Emcibacteraceae</taxon>
        <taxon>Paremcibacter</taxon>
    </lineage>
</organism>
<dbReference type="AlphaFoldDB" id="A0A2G4YPP8"/>
<evidence type="ECO:0000256" key="7">
    <source>
        <dbReference type="ARBA" id="ARBA00022989"/>
    </source>
</evidence>
<evidence type="ECO:0000256" key="12">
    <source>
        <dbReference type="NCBIfam" id="TIGR00437"/>
    </source>
</evidence>
<dbReference type="Gene3D" id="3.40.50.300">
    <property type="entry name" value="P-loop containing nucleotide triphosphate hydrolases"/>
    <property type="match status" value="1"/>
</dbReference>
<keyword evidence="14" id="KW-0479">Metal-binding</keyword>